<keyword evidence="7" id="KW-1185">Reference proteome</keyword>
<dbReference type="PROSITE" id="PS00086">
    <property type="entry name" value="CYTOCHROME_P450"/>
    <property type="match status" value="1"/>
</dbReference>
<keyword evidence="4" id="KW-0503">Monooxygenase</keyword>
<dbReference type="SUPFAM" id="SSF48264">
    <property type="entry name" value="Cytochrome P450"/>
    <property type="match status" value="1"/>
</dbReference>
<keyword evidence="3 4" id="KW-0479">Metal-binding</keyword>
<name>A0A0K1E765_CHOCO</name>
<dbReference type="PRINTS" id="PR00385">
    <property type="entry name" value="P450"/>
</dbReference>
<dbReference type="GO" id="GO:0004497">
    <property type="term" value="F:monooxygenase activity"/>
    <property type="evidence" value="ECO:0007669"/>
    <property type="project" value="UniProtKB-KW"/>
</dbReference>
<feature type="region of interest" description="Disordered" evidence="5">
    <location>
        <begin position="429"/>
        <end position="458"/>
    </location>
</feature>
<comment type="similarity">
    <text evidence="2 4">Belongs to the cytochrome P450 family.</text>
</comment>
<dbReference type="PATRIC" id="fig|52.7.peg.885"/>
<dbReference type="Pfam" id="PF00067">
    <property type="entry name" value="p450"/>
    <property type="match status" value="1"/>
</dbReference>
<protein>
    <submittedName>
        <fullName evidence="6">Cytochrome P450</fullName>
    </submittedName>
</protein>
<dbReference type="Proteomes" id="UP000067626">
    <property type="component" value="Chromosome"/>
</dbReference>
<dbReference type="GO" id="GO:0016705">
    <property type="term" value="F:oxidoreductase activity, acting on paired donors, with incorporation or reduction of molecular oxygen"/>
    <property type="evidence" value="ECO:0007669"/>
    <property type="project" value="InterPro"/>
</dbReference>
<dbReference type="InterPro" id="IPR002401">
    <property type="entry name" value="Cyt_P450_E_grp-I"/>
</dbReference>
<evidence type="ECO:0000256" key="4">
    <source>
        <dbReference type="RuleBase" id="RU000461"/>
    </source>
</evidence>
<organism evidence="6 7">
    <name type="scientific">Chondromyces crocatus</name>
    <dbReference type="NCBI Taxonomy" id="52"/>
    <lineage>
        <taxon>Bacteria</taxon>
        <taxon>Pseudomonadati</taxon>
        <taxon>Myxococcota</taxon>
        <taxon>Polyangia</taxon>
        <taxon>Polyangiales</taxon>
        <taxon>Polyangiaceae</taxon>
        <taxon>Chondromyces</taxon>
    </lineage>
</organism>
<gene>
    <name evidence="6" type="ORF">CMC5_008210</name>
</gene>
<dbReference type="PANTHER" id="PTHR24305:SF166">
    <property type="entry name" value="CYTOCHROME P450 12A4, MITOCHONDRIAL-RELATED"/>
    <property type="match status" value="1"/>
</dbReference>
<evidence type="ECO:0000313" key="7">
    <source>
        <dbReference type="Proteomes" id="UP000067626"/>
    </source>
</evidence>
<dbReference type="GO" id="GO:0020037">
    <property type="term" value="F:heme binding"/>
    <property type="evidence" value="ECO:0007669"/>
    <property type="project" value="InterPro"/>
</dbReference>
<evidence type="ECO:0000256" key="2">
    <source>
        <dbReference type="ARBA" id="ARBA00010617"/>
    </source>
</evidence>
<sequence length="458" mass="50214">MVALPPGPPLAPLHTLFAGLDTPRFFKSCVSRYGDPFTVTLPAGKVVVTGHPDGIREIFTAEPSTFGALTQIPLLPVLGKSSMLLLEGQAHKRERRLLMPPFHGDRMRAYGTLMRDITLRLAATLPSHGAFTAMQLTQAISLEVIIQAVFGVKQPERVKAFQDTIASYFSSYTVPLMFVPPLRRSFHGVSPWDRFQQTAHRFDILLDEEIAARRRSSVEHEDILSLLLSARDEEGTPMTDEEIKDELRTMLIAGHETTAITMAWALYHVHRLPAVKARLLDELDALGPDPSPDALARASYLGAVCDEALRLDPVVILVPRRLKAPMTLRGVALPAGIGVMGAIVLAHHDPTIFSEPDQFKPERFLDRKYSPFEYLPFGGGARRCLGAAFALYEMKIALGSLLLAHRFSLDEQGPVKAVRRNVTFGPKTGVRLRHDGVRPRPASPANPGLKGAGEGAAA</sequence>
<dbReference type="AlphaFoldDB" id="A0A0K1E765"/>
<dbReference type="CDD" id="cd11053">
    <property type="entry name" value="CYP110-like"/>
    <property type="match status" value="1"/>
</dbReference>
<keyword evidence="3 4" id="KW-0349">Heme</keyword>
<dbReference type="InterPro" id="IPR036396">
    <property type="entry name" value="Cyt_P450_sf"/>
</dbReference>
<proteinExistence type="inferred from homology"/>
<dbReference type="OrthoDB" id="9764248at2"/>
<dbReference type="InterPro" id="IPR017972">
    <property type="entry name" value="Cyt_P450_CS"/>
</dbReference>
<dbReference type="STRING" id="52.CMC5_008210"/>
<dbReference type="GO" id="GO:0005506">
    <property type="term" value="F:iron ion binding"/>
    <property type="evidence" value="ECO:0007669"/>
    <property type="project" value="InterPro"/>
</dbReference>
<reference evidence="6 7" key="1">
    <citation type="submission" date="2015-07" db="EMBL/GenBank/DDBJ databases">
        <title>Genome analysis of myxobacterium Chondromyces crocatus Cm c5 reveals a high potential for natural compound synthesis and the genetic basis for the loss of fruiting body formation.</title>
        <authorList>
            <person name="Zaburannyi N."/>
            <person name="Bunk B."/>
            <person name="Maier J."/>
            <person name="Overmann J."/>
            <person name="Mueller R."/>
        </authorList>
    </citation>
    <scope>NUCLEOTIDE SEQUENCE [LARGE SCALE GENOMIC DNA]</scope>
    <source>
        <strain evidence="6 7">Cm c5</strain>
    </source>
</reference>
<feature type="binding site" description="axial binding residue" evidence="3">
    <location>
        <position position="384"/>
    </location>
    <ligand>
        <name>heme</name>
        <dbReference type="ChEBI" id="CHEBI:30413"/>
    </ligand>
    <ligandPart>
        <name>Fe</name>
        <dbReference type="ChEBI" id="CHEBI:18248"/>
    </ligandPart>
</feature>
<evidence type="ECO:0000256" key="5">
    <source>
        <dbReference type="SAM" id="MobiDB-lite"/>
    </source>
</evidence>
<evidence type="ECO:0000256" key="1">
    <source>
        <dbReference type="ARBA" id="ARBA00001971"/>
    </source>
</evidence>
<keyword evidence="3 4" id="KW-0408">Iron</keyword>
<dbReference type="InterPro" id="IPR001128">
    <property type="entry name" value="Cyt_P450"/>
</dbReference>
<evidence type="ECO:0000256" key="3">
    <source>
        <dbReference type="PIRSR" id="PIRSR602401-1"/>
    </source>
</evidence>
<accession>A0A0K1E765</accession>
<dbReference type="KEGG" id="ccro:CMC5_008210"/>
<evidence type="ECO:0000313" key="6">
    <source>
        <dbReference type="EMBL" id="AKT36700.1"/>
    </source>
</evidence>
<comment type="cofactor">
    <cofactor evidence="1 3">
        <name>heme</name>
        <dbReference type="ChEBI" id="CHEBI:30413"/>
    </cofactor>
</comment>
<dbReference type="PRINTS" id="PR00463">
    <property type="entry name" value="EP450I"/>
</dbReference>
<dbReference type="Gene3D" id="1.10.630.10">
    <property type="entry name" value="Cytochrome P450"/>
    <property type="match status" value="1"/>
</dbReference>
<keyword evidence="4" id="KW-0560">Oxidoreductase</keyword>
<dbReference type="PANTHER" id="PTHR24305">
    <property type="entry name" value="CYTOCHROME P450"/>
    <property type="match status" value="1"/>
</dbReference>
<dbReference type="InterPro" id="IPR050121">
    <property type="entry name" value="Cytochrome_P450_monoxygenase"/>
</dbReference>
<dbReference type="EMBL" id="CP012159">
    <property type="protein sequence ID" value="AKT36700.1"/>
    <property type="molecule type" value="Genomic_DNA"/>
</dbReference>
<dbReference type="RefSeq" id="WP_050429175.1">
    <property type="nucleotide sequence ID" value="NZ_CP012159.1"/>
</dbReference>